<dbReference type="AlphaFoldDB" id="A0A7W7QXG3"/>
<keyword evidence="3" id="KW-1185">Reference proteome</keyword>
<reference evidence="2 3" key="1">
    <citation type="submission" date="2020-08" db="EMBL/GenBank/DDBJ databases">
        <title>Sequencing the genomes of 1000 actinobacteria strains.</title>
        <authorList>
            <person name="Klenk H.-P."/>
        </authorList>
    </citation>
    <scope>NUCLEOTIDE SEQUENCE [LARGE SCALE GENOMIC DNA]</scope>
    <source>
        <strain evidence="2 3">DSM 41654</strain>
    </source>
</reference>
<name>A0A7W7QXG3_KITKI</name>
<feature type="compositionally biased region" description="Basic and acidic residues" evidence="1">
    <location>
        <begin position="119"/>
        <end position="158"/>
    </location>
</feature>
<dbReference type="RefSeq" id="WP_184933686.1">
    <property type="nucleotide sequence ID" value="NZ_JACHJV010000001.1"/>
</dbReference>
<feature type="region of interest" description="Disordered" evidence="1">
    <location>
        <begin position="84"/>
        <end position="158"/>
    </location>
</feature>
<evidence type="ECO:0000313" key="3">
    <source>
        <dbReference type="Proteomes" id="UP000540506"/>
    </source>
</evidence>
<organism evidence="2 3">
    <name type="scientific">Kitasatospora kifunensis</name>
    <name type="common">Streptomyces kifunensis</name>
    <dbReference type="NCBI Taxonomy" id="58351"/>
    <lineage>
        <taxon>Bacteria</taxon>
        <taxon>Bacillati</taxon>
        <taxon>Actinomycetota</taxon>
        <taxon>Actinomycetes</taxon>
        <taxon>Kitasatosporales</taxon>
        <taxon>Streptomycetaceae</taxon>
        <taxon>Kitasatospora</taxon>
    </lineage>
</organism>
<dbReference type="EMBL" id="JACHJV010000001">
    <property type="protein sequence ID" value="MBB4921334.1"/>
    <property type="molecule type" value="Genomic_DNA"/>
</dbReference>
<proteinExistence type="predicted"/>
<sequence>MSITEPQAEAVRRRNEVQERHRLQLAALDAYNHSLEQMAQAQAELSRAVAGAVEAFGGLDITANLLDLTLKEVRTHVAAYEAAGQEAPAAVPETVPAPAASPENTVAETEPTAPATAADAEKADAEKAGAGKSEVGKSEVGKSEVGKSDADKVGADKR</sequence>
<evidence type="ECO:0000256" key="1">
    <source>
        <dbReference type="SAM" id="MobiDB-lite"/>
    </source>
</evidence>
<comment type="caution">
    <text evidence="2">The sequence shown here is derived from an EMBL/GenBank/DDBJ whole genome shotgun (WGS) entry which is preliminary data.</text>
</comment>
<dbReference type="Proteomes" id="UP000540506">
    <property type="component" value="Unassembled WGS sequence"/>
</dbReference>
<evidence type="ECO:0000313" key="2">
    <source>
        <dbReference type="EMBL" id="MBB4921334.1"/>
    </source>
</evidence>
<accession>A0A7W7QXG3</accession>
<gene>
    <name evidence="2" type="ORF">FHR34_000327</name>
</gene>
<protein>
    <submittedName>
        <fullName evidence="2">Uncharacterized protein</fullName>
    </submittedName>
</protein>
<feature type="compositionally biased region" description="Low complexity" evidence="1">
    <location>
        <begin position="84"/>
        <end position="118"/>
    </location>
</feature>